<evidence type="ECO:0000313" key="3">
    <source>
        <dbReference type="EnsemblMetazoa" id="ASIC009931-PA"/>
    </source>
</evidence>
<protein>
    <submittedName>
        <fullName evidence="3">N-acetyltransferase domain-containing protein</fullName>
    </submittedName>
</protein>
<dbReference type="Pfam" id="PF08445">
    <property type="entry name" value="FR47"/>
    <property type="match status" value="1"/>
</dbReference>
<organism evidence="2">
    <name type="scientific">Anopheles sinensis</name>
    <name type="common">Mosquito</name>
    <dbReference type="NCBI Taxonomy" id="74873"/>
    <lineage>
        <taxon>Eukaryota</taxon>
        <taxon>Metazoa</taxon>
        <taxon>Ecdysozoa</taxon>
        <taxon>Arthropoda</taxon>
        <taxon>Hexapoda</taxon>
        <taxon>Insecta</taxon>
        <taxon>Pterygota</taxon>
        <taxon>Neoptera</taxon>
        <taxon>Endopterygota</taxon>
        <taxon>Diptera</taxon>
        <taxon>Nematocera</taxon>
        <taxon>Culicoidea</taxon>
        <taxon>Culicidae</taxon>
        <taxon>Anophelinae</taxon>
        <taxon>Anopheles</taxon>
    </lineage>
</organism>
<dbReference type="EMBL" id="ATLV01017545">
    <property type="status" value="NOT_ANNOTATED_CDS"/>
    <property type="molecule type" value="Genomic_DNA"/>
</dbReference>
<dbReference type="SUPFAM" id="SSF55729">
    <property type="entry name" value="Acyl-CoA N-acyltransferases (Nat)"/>
    <property type="match status" value="1"/>
</dbReference>
<dbReference type="STRING" id="74873.A0A084VWA8"/>
<dbReference type="VEuPathDB" id="VectorBase:ASIS001680"/>
<sequence length="284" mass="32878">MPSNELSPIPIENLPELQGMFLRDWPKPETAYNLLENYIRWYKIDRKVKDLAILSLNEVWRNNGTFVVQDRYQLYFYSLEENNSTLIRALELVDWDYSWKIYACHPKHWAAFCEVQEKHGIELQYKTISDTRYMSKEQALNVNIELPAGVRLGTLSAEHAPRVNSLWPHSTVGSEFLVKRLILWNPTVALFDESTNELLAWCLQLPTGAQGVLQVPAEHARKGYGTIIVNAMAKKLAKMGQNSYAYIIDTNEPSRALFDKVGFQNVGTMYWARTVPRKLVEWDH</sequence>
<dbReference type="GO" id="GO:0016747">
    <property type="term" value="F:acyltransferase activity, transferring groups other than amino-acyl groups"/>
    <property type="evidence" value="ECO:0007669"/>
    <property type="project" value="InterPro"/>
</dbReference>
<dbReference type="PROSITE" id="PS51186">
    <property type="entry name" value="GNAT"/>
    <property type="match status" value="1"/>
</dbReference>
<dbReference type="Gene3D" id="3.40.630.30">
    <property type="match status" value="2"/>
</dbReference>
<reference evidence="3" key="2">
    <citation type="submission" date="2020-05" db="UniProtKB">
        <authorList>
            <consortium name="EnsemblMetazoa"/>
        </authorList>
    </citation>
    <scope>IDENTIFICATION</scope>
</reference>
<dbReference type="OrthoDB" id="61870at2759"/>
<dbReference type="InterPro" id="IPR013653">
    <property type="entry name" value="GCN5-like_dom"/>
</dbReference>
<accession>A0A084VWA8</accession>
<keyword evidence="4" id="KW-1185">Reference proteome</keyword>
<dbReference type="Proteomes" id="UP000030765">
    <property type="component" value="Unassembled WGS sequence"/>
</dbReference>
<dbReference type="AlphaFoldDB" id="A0A084VWA8"/>
<evidence type="ECO:0000259" key="1">
    <source>
        <dbReference type="PROSITE" id="PS51186"/>
    </source>
</evidence>
<evidence type="ECO:0000313" key="2">
    <source>
        <dbReference type="EMBL" id="KFB42252.1"/>
    </source>
</evidence>
<name>A0A084VWA8_ANOSI</name>
<feature type="domain" description="N-acetyltransferase" evidence="1">
    <location>
        <begin position="150"/>
        <end position="281"/>
    </location>
</feature>
<dbReference type="InterPro" id="IPR000182">
    <property type="entry name" value="GNAT_dom"/>
</dbReference>
<dbReference type="EMBL" id="KE525174">
    <property type="protein sequence ID" value="KFB42252.1"/>
    <property type="molecule type" value="Genomic_DNA"/>
</dbReference>
<dbReference type="EnsemblMetazoa" id="ASIC009931-RA">
    <property type="protein sequence ID" value="ASIC009931-PA"/>
    <property type="gene ID" value="ASIC009931"/>
</dbReference>
<proteinExistence type="predicted"/>
<dbReference type="OMA" id="QNWPKYC"/>
<dbReference type="PANTHER" id="PTHR20958">
    <property type="entry name" value="GLYCINE N-ACYLTRANSFERASE-LIKE PROTEIN"/>
    <property type="match status" value="1"/>
</dbReference>
<reference evidence="2 4" key="1">
    <citation type="journal article" date="2014" name="BMC Genomics">
        <title>Genome sequence of Anopheles sinensis provides insight into genetics basis of mosquito competence for malaria parasites.</title>
        <authorList>
            <person name="Zhou D."/>
            <person name="Zhang D."/>
            <person name="Ding G."/>
            <person name="Shi L."/>
            <person name="Hou Q."/>
            <person name="Ye Y."/>
            <person name="Xu Y."/>
            <person name="Zhou H."/>
            <person name="Xiong C."/>
            <person name="Li S."/>
            <person name="Yu J."/>
            <person name="Hong S."/>
            <person name="Yu X."/>
            <person name="Zou P."/>
            <person name="Chen C."/>
            <person name="Chang X."/>
            <person name="Wang W."/>
            <person name="Lv Y."/>
            <person name="Sun Y."/>
            <person name="Ma L."/>
            <person name="Shen B."/>
            <person name="Zhu C."/>
        </authorList>
    </citation>
    <scope>NUCLEOTIDE SEQUENCE [LARGE SCALE GENOMIC DNA]</scope>
</reference>
<evidence type="ECO:0000313" key="4">
    <source>
        <dbReference type="Proteomes" id="UP000030765"/>
    </source>
</evidence>
<dbReference type="VEuPathDB" id="VectorBase:ASIC009931"/>
<gene>
    <name evidence="2" type="ORF">ZHAS_00009931</name>
</gene>
<dbReference type="InterPro" id="IPR016181">
    <property type="entry name" value="Acyl_CoA_acyltransferase"/>
</dbReference>
<dbReference type="PANTHER" id="PTHR20958:SF10">
    <property type="entry name" value="GH05617P-RELATED"/>
    <property type="match status" value="1"/>
</dbReference>
<dbReference type="InterPro" id="IPR053225">
    <property type="entry name" value="Acyl-CoA_N-acyltransferase"/>
</dbReference>